<name>B0XL78_CULQU</name>
<dbReference type="Pfam" id="PF13927">
    <property type="entry name" value="Ig_3"/>
    <property type="match status" value="1"/>
</dbReference>
<proteinExistence type="predicted"/>
<dbReference type="OMA" id="TDNKSHR"/>
<dbReference type="STRING" id="7176.B0XL78"/>
<gene>
    <name evidence="4" type="primary">6054497</name>
    <name evidence="3" type="ORF">CpipJ_CPIJ020176</name>
</gene>
<dbReference type="Gene3D" id="2.60.40.10">
    <property type="entry name" value="Immunoglobulins"/>
    <property type="match status" value="1"/>
</dbReference>
<dbReference type="GO" id="GO:0007156">
    <property type="term" value="P:homophilic cell adhesion via plasma membrane adhesion molecules"/>
    <property type="evidence" value="ECO:0007669"/>
    <property type="project" value="TreeGrafter"/>
</dbReference>
<feature type="domain" description="Ig-like" evidence="2">
    <location>
        <begin position="17"/>
        <end position="109"/>
    </location>
</feature>
<dbReference type="SMART" id="SM00408">
    <property type="entry name" value="IGc2"/>
    <property type="match status" value="1"/>
</dbReference>
<dbReference type="EnsemblMetazoa" id="CPIJ020176-RA">
    <property type="protein sequence ID" value="CPIJ020176-PA"/>
    <property type="gene ID" value="CPIJ020176"/>
</dbReference>
<reference evidence="3" key="1">
    <citation type="submission" date="2007-03" db="EMBL/GenBank/DDBJ databases">
        <title>Annotation of Culex pipiens quinquefasciatus.</title>
        <authorList>
            <consortium name="The Broad Institute Genome Sequencing Platform"/>
            <person name="Atkinson P.W."/>
            <person name="Hemingway J."/>
            <person name="Christensen B.M."/>
            <person name="Higgs S."/>
            <person name="Kodira C."/>
            <person name="Hannick L."/>
            <person name="Megy K."/>
            <person name="O'Leary S."/>
            <person name="Pearson M."/>
            <person name="Haas B.J."/>
            <person name="Mauceli E."/>
            <person name="Wortman J.R."/>
            <person name="Lee N.H."/>
            <person name="Guigo R."/>
            <person name="Stanke M."/>
            <person name="Alvarado L."/>
            <person name="Amedeo P."/>
            <person name="Antoine C.H."/>
            <person name="Arensburger P."/>
            <person name="Bidwell S.L."/>
            <person name="Crawford M."/>
            <person name="Camaro F."/>
            <person name="Devon K."/>
            <person name="Engels R."/>
            <person name="Hammond M."/>
            <person name="Howarth C."/>
            <person name="Koehrsen M."/>
            <person name="Lawson D."/>
            <person name="Montgomery P."/>
            <person name="Nene V."/>
            <person name="Nusbaum C."/>
            <person name="Puiu D."/>
            <person name="Romero-Severson J."/>
            <person name="Severson D.W."/>
            <person name="Shumway M."/>
            <person name="Sisk P."/>
            <person name="Stolte C."/>
            <person name="Zeng Q."/>
            <person name="Eisenstadt E."/>
            <person name="Fraser-Liggett C."/>
            <person name="Strausberg R."/>
            <person name="Galagan J."/>
            <person name="Birren B."/>
            <person name="Collins F.H."/>
        </authorList>
    </citation>
    <scope>NUCLEOTIDE SEQUENCE [LARGE SCALE GENOMIC DNA]</scope>
    <source>
        <strain evidence="3">JHB</strain>
    </source>
</reference>
<dbReference type="EMBL" id="DS234320">
    <property type="protein sequence ID" value="EDS33607.1"/>
    <property type="molecule type" value="Genomic_DNA"/>
</dbReference>
<dbReference type="InParanoid" id="B0XL78"/>
<protein>
    <recommendedName>
        <fullName evidence="2">Ig-like domain-containing protein</fullName>
    </recommendedName>
</protein>
<dbReference type="InterPro" id="IPR007110">
    <property type="entry name" value="Ig-like_dom"/>
</dbReference>
<evidence type="ECO:0000313" key="4">
    <source>
        <dbReference type="EnsemblMetazoa" id="CPIJ020176-PA"/>
    </source>
</evidence>
<keyword evidence="1" id="KW-0393">Immunoglobulin domain</keyword>
<reference evidence="4" key="2">
    <citation type="submission" date="2021-02" db="UniProtKB">
        <authorList>
            <consortium name="EnsemblMetazoa"/>
        </authorList>
    </citation>
    <scope>IDENTIFICATION</scope>
    <source>
        <strain evidence="4">JHB</strain>
    </source>
</reference>
<dbReference type="PROSITE" id="PS50835">
    <property type="entry name" value="IG_LIKE"/>
    <property type="match status" value="1"/>
</dbReference>
<keyword evidence="5" id="KW-1185">Reference proteome</keyword>
<dbReference type="OrthoDB" id="428111at2759"/>
<dbReference type="InterPro" id="IPR003598">
    <property type="entry name" value="Ig_sub2"/>
</dbReference>
<dbReference type="SUPFAM" id="SSF48726">
    <property type="entry name" value="Immunoglobulin"/>
    <property type="match status" value="1"/>
</dbReference>
<dbReference type="PANTHER" id="PTHR10075:SF14">
    <property type="entry name" value="CELL ADHESION MOLECULE DSCAM2-RELATED"/>
    <property type="match status" value="1"/>
</dbReference>
<dbReference type="PANTHER" id="PTHR10075">
    <property type="entry name" value="BASIGIN RELATED"/>
    <property type="match status" value="1"/>
</dbReference>
<dbReference type="InterPro" id="IPR013783">
    <property type="entry name" value="Ig-like_fold"/>
</dbReference>
<dbReference type="Proteomes" id="UP000002320">
    <property type="component" value="Unassembled WGS sequence"/>
</dbReference>
<dbReference type="VEuPathDB" id="VectorBase:CPIJ020176"/>
<dbReference type="GO" id="GO:0005886">
    <property type="term" value="C:plasma membrane"/>
    <property type="evidence" value="ECO:0007669"/>
    <property type="project" value="TreeGrafter"/>
</dbReference>
<dbReference type="GO" id="GO:0030424">
    <property type="term" value="C:axon"/>
    <property type="evidence" value="ECO:0007669"/>
    <property type="project" value="TreeGrafter"/>
</dbReference>
<evidence type="ECO:0000313" key="5">
    <source>
        <dbReference type="Proteomes" id="UP000002320"/>
    </source>
</evidence>
<evidence type="ECO:0000256" key="1">
    <source>
        <dbReference type="ARBA" id="ARBA00023319"/>
    </source>
</evidence>
<organism>
    <name type="scientific">Culex quinquefasciatus</name>
    <name type="common">Southern house mosquito</name>
    <name type="synonym">Culex pungens</name>
    <dbReference type="NCBI Taxonomy" id="7176"/>
    <lineage>
        <taxon>Eukaryota</taxon>
        <taxon>Metazoa</taxon>
        <taxon>Ecdysozoa</taxon>
        <taxon>Arthropoda</taxon>
        <taxon>Hexapoda</taxon>
        <taxon>Insecta</taxon>
        <taxon>Pterygota</taxon>
        <taxon>Neoptera</taxon>
        <taxon>Endopterygota</taxon>
        <taxon>Diptera</taxon>
        <taxon>Nematocera</taxon>
        <taxon>Culicoidea</taxon>
        <taxon>Culicidae</taxon>
        <taxon>Culicinae</taxon>
        <taxon>Culicini</taxon>
        <taxon>Culex</taxon>
        <taxon>Culex</taxon>
    </lineage>
</organism>
<dbReference type="InterPro" id="IPR036179">
    <property type="entry name" value="Ig-like_dom_sf"/>
</dbReference>
<evidence type="ECO:0000313" key="3">
    <source>
        <dbReference type="EMBL" id="EDS33607.1"/>
    </source>
</evidence>
<dbReference type="HOGENOM" id="CLU_145026_0_0_1"/>
<accession>B0XL78</accession>
<evidence type="ECO:0000259" key="2">
    <source>
        <dbReference type="PROSITE" id="PS50835"/>
    </source>
</evidence>
<dbReference type="VEuPathDB" id="VectorBase:CQUJHB001307"/>
<dbReference type="GO" id="GO:0007411">
    <property type="term" value="P:axon guidance"/>
    <property type="evidence" value="ECO:0007669"/>
    <property type="project" value="TreeGrafter"/>
</dbReference>
<dbReference type="FunFam" id="2.60.40.10:FF:000026">
    <property type="entry name" value="roundabout homolog 2 isoform X1"/>
    <property type="match status" value="1"/>
</dbReference>
<dbReference type="KEGG" id="cqu:CpipJ_CPIJ020176"/>
<dbReference type="AlphaFoldDB" id="B0XL78"/>
<dbReference type="GO" id="GO:0070593">
    <property type="term" value="P:dendrite self-avoidance"/>
    <property type="evidence" value="ECO:0007669"/>
    <property type="project" value="TreeGrafter"/>
</dbReference>
<dbReference type="SMART" id="SM00409">
    <property type="entry name" value="IG"/>
    <property type="match status" value="1"/>
</dbReference>
<dbReference type="eggNOG" id="KOG4222">
    <property type="taxonomic scope" value="Eukaryota"/>
</dbReference>
<dbReference type="InterPro" id="IPR003599">
    <property type="entry name" value="Ig_sub"/>
</dbReference>
<sequence>MPESCCKCTKTLLQKVPRIIEHPIDTTVPRHEPATLNCKVDGIPPPTIQWYKDGAPLKILPGSHRMFLPAGGLFFLKVVNSRRESDAGVYWCEAKNENGVARSRNATLQVAGESTGFRIKYC</sequence>
<dbReference type="GO" id="GO:0098632">
    <property type="term" value="F:cell-cell adhesion mediator activity"/>
    <property type="evidence" value="ECO:0007669"/>
    <property type="project" value="TreeGrafter"/>
</dbReference>